<dbReference type="InterPro" id="IPR001789">
    <property type="entry name" value="Sig_transdc_resp-reg_receiver"/>
</dbReference>
<keyword evidence="4 10" id="KW-0597">Phosphoprotein</keyword>
<keyword evidence="16" id="KW-1185">Reference proteome</keyword>
<dbReference type="SUPFAM" id="SSF50341">
    <property type="entry name" value="CheW-like"/>
    <property type="match status" value="1"/>
</dbReference>
<dbReference type="PROSITE" id="PS50894">
    <property type="entry name" value="HPT"/>
    <property type="match status" value="1"/>
</dbReference>
<feature type="modified residue" description="4-aspartylphosphate" evidence="10">
    <location>
        <position position="693"/>
    </location>
</feature>
<dbReference type="EC" id="2.7.13.3" evidence="2"/>
<dbReference type="InterPro" id="IPR011006">
    <property type="entry name" value="CheY-like_superfamily"/>
</dbReference>
<dbReference type="PROSITE" id="PS50110">
    <property type="entry name" value="RESPONSE_REGULATORY"/>
    <property type="match status" value="1"/>
</dbReference>
<feature type="compositionally biased region" description="Low complexity" evidence="11">
    <location>
        <begin position="150"/>
        <end position="162"/>
    </location>
</feature>
<evidence type="ECO:0000256" key="8">
    <source>
        <dbReference type="ARBA" id="ARBA00035100"/>
    </source>
</evidence>
<feature type="modified residue" description="Phosphohistidine" evidence="9">
    <location>
        <position position="46"/>
    </location>
</feature>
<sequence length="761" mass="80360">MNDLRQELLAAFAIEHQEHLQAIRAALAEAEAGRPFDLRDIFRRAHSLKGAARAVDLPAVEELSHRLEAVFMRVGEGALSLGPASIGTVQLGLDAIEGYVAALGSDPDPALPIAALEALDGLLGGSRPLAQAAGASPAAALPATPPPAAAPAATAPQAAEAAPPAPPAAAEPAGGGVEYLRVRAEQLEELAGAVHALSDTLSRQAEVDAVLRALEADMRGLRREWDRLGRGMAQAPRGEGSATRLQDFSHGLLAMFRQLGHLARQQRAVAWATDAAAAQLRARVERIALVPAEAVLGSLARMTRDLVREAGGNAAVRMEGLELEADRRVLQTLKDPVTHLLRNAVSHGLESAAERVRQGKPPQAEIGLRLVARGGLLSLTVFDDGRGPDLARIEAEAVRRGLLPPRPADTPPPPGEHLLSLVFEPGFSTTETADRLSGRGIGMSVVAEAARRLRGTAALRQRRPWGAEVEIVVPFSAARQPLLLVEVGGEAYGLPTRGVERLLRLPAAAIESVEAQPVTRIEIEGRDVIAPVIALPTLLGRPASAIPVEAGHVSLVLLRSGERRCALAVDMLSDVRTLTVEALDAPASEVDLVAGVAMQEGERLALVLSPEGLVSRWLRDEGRLASAGLGLVPAPQLRAAATILVVDDSITTRTLEKSILEAQGFRVLLSVDGLDALNLLRSGEVAVDLVVADVEMPRLDGFGLLQAMKNDPRLAPVPVILMTSRASAEDVRRGLDLGAGAYITKQKFDQRELLATISQML</sequence>
<organism evidence="15 16">
    <name type="scientific">Teichococcus aestuarii</name>
    <dbReference type="NCBI Taxonomy" id="568898"/>
    <lineage>
        <taxon>Bacteria</taxon>
        <taxon>Pseudomonadati</taxon>
        <taxon>Pseudomonadota</taxon>
        <taxon>Alphaproteobacteria</taxon>
        <taxon>Acetobacterales</taxon>
        <taxon>Roseomonadaceae</taxon>
        <taxon>Roseomonas</taxon>
    </lineage>
</organism>
<dbReference type="InterPro" id="IPR036641">
    <property type="entry name" value="HPT_dom_sf"/>
</dbReference>
<dbReference type="SMART" id="SM00387">
    <property type="entry name" value="HATPase_c"/>
    <property type="match status" value="1"/>
</dbReference>
<dbReference type="InterPro" id="IPR051315">
    <property type="entry name" value="Bact_Chemotaxis_CheA"/>
</dbReference>
<evidence type="ECO:0000256" key="3">
    <source>
        <dbReference type="ARBA" id="ARBA00021495"/>
    </source>
</evidence>
<comment type="catalytic activity">
    <reaction evidence="1">
        <text>ATP + protein L-histidine = ADP + protein N-phospho-L-histidine.</text>
        <dbReference type="EC" id="2.7.13.3"/>
    </reaction>
</comment>
<evidence type="ECO:0000256" key="6">
    <source>
        <dbReference type="ARBA" id="ARBA00022777"/>
    </source>
</evidence>
<dbReference type="SMART" id="SM00073">
    <property type="entry name" value="HPT"/>
    <property type="match status" value="1"/>
</dbReference>
<proteinExistence type="predicted"/>
<dbReference type="SUPFAM" id="SSF55874">
    <property type="entry name" value="ATPase domain of HSP90 chaperone/DNA topoisomerase II/histidine kinase"/>
    <property type="match status" value="1"/>
</dbReference>
<dbReference type="Pfam" id="PF00072">
    <property type="entry name" value="Response_reg"/>
    <property type="match status" value="1"/>
</dbReference>
<dbReference type="Proteomes" id="UP000245048">
    <property type="component" value="Unassembled WGS sequence"/>
</dbReference>
<dbReference type="Pfam" id="PF02518">
    <property type="entry name" value="HATPase_c"/>
    <property type="match status" value="1"/>
</dbReference>
<gene>
    <name evidence="15" type="ORF">CR165_11990</name>
</gene>
<dbReference type="GO" id="GO:0004673">
    <property type="term" value="F:protein histidine kinase activity"/>
    <property type="evidence" value="ECO:0007669"/>
    <property type="project" value="UniProtKB-EC"/>
</dbReference>
<dbReference type="OrthoDB" id="9803176at2"/>
<dbReference type="SMART" id="SM00448">
    <property type="entry name" value="REC"/>
    <property type="match status" value="1"/>
</dbReference>
<evidence type="ECO:0000259" key="14">
    <source>
        <dbReference type="PROSITE" id="PS50894"/>
    </source>
</evidence>
<evidence type="ECO:0000256" key="2">
    <source>
        <dbReference type="ARBA" id="ARBA00012438"/>
    </source>
</evidence>
<dbReference type="Gene3D" id="3.40.50.2300">
    <property type="match status" value="1"/>
</dbReference>
<dbReference type="PANTHER" id="PTHR43395">
    <property type="entry name" value="SENSOR HISTIDINE KINASE CHEA"/>
    <property type="match status" value="1"/>
</dbReference>
<dbReference type="SUPFAM" id="SSF47226">
    <property type="entry name" value="Histidine-containing phosphotransfer domain, HPT domain"/>
    <property type="match status" value="1"/>
</dbReference>
<dbReference type="Pfam" id="PF01627">
    <property type="entry name" value="Hpt"/>
    <property type="match status" value="1"/>
</dbReference>
<comment type="function">
    <text evidence="8">Involved in the transmission of sensory signals from the chemoreceptors to the flagellar motors. CheA is autophosphorylated; it can transfer its phosphate group to either CheB or CheY.</text>
</comment>
<dbReference type="SUPFAM" id="SSF52172">
    <property type="entry name" value="CheY-like"/>
    <property type="match status" value="1"/>
</dbReference>
<dbReference type="InterPro" id="IPR036061">
    <property type="entry name" value="CheW-like_dom_sf"/>
</dbReference>
<comment type="caution">
    <text evidence="15">The sequence shown here is derived from an EMBL/GenBank/DDBJ whole genome shotgun (WGS) entry which is preliminary data.</text>
</comment>
<dbReference type="Pfam" id="PF01584">
    <property type="entry name" value="CheW"/>
    <property type="match status" value="1"/>
</dbReference>
<evidence type="ECO:0000256" key="10">
    <source>
        <dbReference type="PROSITE-ProRule" id="PRU00169"/>
    </source>
</evidence>
<evidence type="ECO:0000256" key="7">
    <source>
        <dbReference type="ARBA" id="ARBA00023012"/>
    </source>
</evidence>
<reference evidence="16" key="1">
    <citation type="submission" date="2017-10" db="EMBL/GenBank/DDBJ databases">
        <authorList>
            <person name="Toshchakov S.V."/>
            <person name="Goeva M.A."/>
        </authorList>
    </citation>
    <scope>NUCLEOTIDE SEQUENCE [LARGE SCALE GENOMIC DNA]</scope>
    <source>
        <strain evidence="16">JR1/69-1-13</strain>
    </source>
</reference>
<evidence type="ECO:0000259" key="13">
    <source>
        <dbReference type="PROSITE" id="PS50851"/>
    </source>
</evidence>
<evidence type="ECO:0000259" key="12">
    <source>
        <dbReference type="PROSITE" id="PS50110"/>
    </source>
</evidence>
<feature type="domain" description="Response regulatory" evidence="12">
    <location>
        <begin position="642"/>
        <end position="760"/>
    </location>
</feature>
<evidence type="ECO:0000313" key="15">
    <source>
        <dbReference type="EMBL" id="PWC28415.1"/>
    </source>
</evidence>
<dbReference type="Gene3D" id="1.20.120.160">
    <property type="entry name" value="HPT domain"/>
    <property type="match status" value="1"/>
</dbReference>
<feature type="region of interest" description="Disordered" evidence="11">
    <location>
        <begin position="137"/>
        <end position="173"/>
    </location>
</feature>
<evidence type="ECO:0000256" key="5">
    <source>
        <dbReference type="ARBA" id="ARBA00022679"/>
    </source>
</evidence>
<protein>
    <recommendedName>
        <fullName evidence="3">Chemotaxis protein CheA</fullName>
        <ecNumber evidence="2">2.7.13.3</ecNumber>
    </recommendedName>
</protein>
<evidence type="ECO:0000256" key="4">
    <source>
        <dbReference type="ARBA" id="ARBA00022553"/>
    </source>
</evidence>
<dbReference type="FunFam" id="3.30.565.10:FF:000016">
    <property type="entry name" value="Chemotaxis protein CheA, putative"/>
    <property type="match status" value="1"/>
</dbReference>
<dbReference type="InterPro" id="IPR002545">
    <property type="entry name" value="CheW-lke_dom"/>
</dbReference>
<dbReference type="Gene3D" id="3.30.565.10">
    <property type="entry name" value="Histidine kinase-like ATPase, C-terminal domain"/>
    <property type="match status" value="1"/>
</dbReference>
<accession>A0A2U1V3D7</accession>
<dbReference type="InterPro" id="IPR003594">
    <property type="entry name" value="HATPase_dom"/>
</dbReference>
<dbReference type="EMBL" id="PDOA01000007">
    <property type="protein sequence ID" value="PWC28415.1"/>
    <property type="molecule type" value="Genomic_DNA"/>
</dbReference>
<dbReference type="SMART" id="SM00260">
    <property type="entry name" value="CheW"/>
    <property type="match status" value="1"/>
</dbReference>
<name>A0A2U1V3D7_9PROT</name>
<dbReference type="RefSeq" id="WP_109517237.1">
    <property type="nucleotide sequence ID" value="NZ_PDOA01000007.1"/>
</dbReference>
<keyword evidence="7" id="KW-0902">Two-component regulatory system</keyword>
<evidence type="ECO:0000313" key="16">
    <source>
        <dbReference type="Proteomes" id="UP000245048"/>
    </source>
</evidence>
<dbReference type="GO" id="GO:0000160">
    <property type="term" value="P:phosphorelay signal transduction system"/>
    <property type="evidence" value="ECO:0007669"/>
    <property type="project" value="UniProtKB-KW"/>
</dbReference>
<dbReference type="AlphaFoldDB" id="A0A2U1V3D7"/>
<evidence type="ECO:0000256" key="1">
    <source>
        <dbReference type="ARBA" id="ARBA00000085"/>
    </source>
</evidence>
<evidence type="ECO:0000256" key="9">
    <source>
        <dbReference type="PROSITE-ProRule" id="PRU00110"/>
    </source>
</evidence>
<dbReference type="GO" id="GO:0006935">
    <property type="term" value="P:chemotaxis"/>
    <property type="evidence" value="ECO:0007669"/>
    <property type="project" value="InterPro"/>
</dbReference>
<dbReference type="CDD" id="cd00088">
    <property type="entry name" value="HPT"/>
    <property type="match status" value="1"/>
</dbReference>
<keyword evidence="5" id="KW-0808">Transferase</keyword>
<keyword evidence="6 15" id="KW-0418">Kinase</keyword>
<dbReference type="PROSITE" id="PS50851">
    <property type="entry name" value="CHEW"/>
    <property type="match status" value="1"/>
</dbReference>
<feature type="domain" description="HPt" evidence="14">
    <location>
        <begin position="1"/>
        <end position="106"/>
    </location>
</feature>
<feature type="domain" description="CheW-like" evidence="13">
    <location>
        <begin position="479"/>
        <end position="619"/>
    </location>
</feature>
<evidence type="ECO:0000256" key="11">
    <source>
        <dbReference type="SAM" id="MobiDB-lite"/>
    </source>
</evidence>
<dbReference type="PANTHER" id="PTHR43395:SF1">
    <property type="entry name" value="CHEMOTAXIS PROTEIN CHEA"/>
    <property type="match status" value="1"/>
</dbReference>
<dbReference type="InterPro" id="IPR008207">
    <property type="entry name" value="Sig_transdc_His_kin_Hpt_dom"/>
</dbReference>
<dbReference type="InterPro" id="IPR036890">
    <property type="entry name" value="HATPase_C_sf"/>
</dbReference>